<feature type="region of interest" description="Disordered" evidence="1">
    <location>
        <begin position="1"/>
        <end position="54"/>
    </location>
</feature>
<accession>A0AA48QXL4</accession>
<dbReference type="GeneID" id="85497337"/>
<dbReference type="RefSeq" id="XP_060458732.1">
    <property type="nucleotide sequence ID" value="XM_060602327.1"/>
</dbReference>
<protein>
    <submittedName>
        <fullName evidence="2">Uncharacterized protein</fullName>
    </submittedName>
</protein>
<sequence length="307" mass="34919">MEYSHDDDPWEARLTPTPTPESLTPTPETLTPEGRSPSLDQDPKYHSPGDTSEVSFASRSTWYAPSRFLSPLQPNSSLETNGLEDVQLPSFITPTLQESGRWTSQNWRSFNPPWSQLGLPGTTPDSSGSVHAAMALTPSIGNHIIHQMISPPQATSNPQFYPSLPHRPDRHAYGHHDRGRRSHHVGPLFHDRPMYWHYKPWSPRAYRRRPLEQRITDSYRPATLSRDERTALIGPLPSTLSRDDLTSFLLHHVGVIEHLSVKNTVAKVVFQRANAKIARRKLHDVLIDSRWPISVVLPELEDDRVHF</sequence>
<dbReference type="AlphaFoldDB" id="A0AA48QXL4"/>
<organism evidence="2 3">
    <name type="scientific">Cutaneotrichosporon cavernicola</name>
    <dbReference type="NCBI Taxonomy" id="279322"/>
    <lineage>
        <taxon>Eukaryota</taxon>
        <taxon>Fungi</taxon>
        <taxon>Dikarya</taxon>
        <taxon>Basidiomycota</taxon>
        <taxon>Agaricomycotina</taxon>
        <taxon>Tremellomycetes</taxon>
        <taxon>Trichosporonales</taxon>
        <taxon>Trichosporonaceae</taxon>
        <taxon>Cutaneotrichosporon</taxon>
    </lineage>
</organism>
<gene>
    <name evidence="2" type="ORF">CcaverHIS019_0510950</name>
</gene>
<dbReference type="EMBL" id="AP028216">
    <property type="protein sequence ID" value="BEI93467.1"/>
    <property type="molecule type" value="Genomic_DNA"/>
</dbReference>
<reference evidence="2" key="1">
    <citation type="journal article" date="2023" name="BMC Genomics">
        <title>Chromosome-level genome assemblies of Cutaneotrichosporon spp. (Trichosporonales, Basidiomycota) reveal imbalanced evolution between nucleotide sequences and chromosome synteny.</title>
        <authorList>
            <person name="Kobayashi Y."/>
            <person name="Kayamori A."/>
            <person name="Aoki K."/>
            <person name="Shiwa Y."/>
            <person name="Matsutani M."/>
            <person name="Fujita N."/>
            <person name="Sugita T."/>
            <person name="Iwasaki W."/>
            <person name="Tanaka N."/>
            <person name="Takashima M."/>
        </authorList>
    </citation>
    <scope>NUCLEOTIDE SEQUENCE</scope>
    <source>
        <strain evidence="2">HIS019</strain>
    </source>
</reference>
<evidence type="ECO:0000313" key="3">
    <source>
        <dbReference type="Proteomes" id="UP001233271"/>
    </source>
</evidence>
<proteinExistence type="predicted"/>
<feature type="compositionally biased region" description="Basic and acidic residues" evidence="1">
    <location>
        <begin position="1"/>
        <end position="11"/>
    </location>
</feature>
<name>A0AA48QXL4_9TREE</name>
<evidence type="ECO:0000313" key="2">
    <source>
        <dbReference type="EMBL" id="BEI93467.1"/>
    </source>
</evidence>
<keyword evidence="3" id="KW-1185">Reference proteome</keyword>
<evidence type="ECO:0000256" key="1">
    <source>
        <dbReference type="SAM" id="MobiDB-lite"/>
    </source>
</evidence>
<feature type="compositionally biased region" description="Low complexity" evidence="1">
    <location>
        <begin position="14"/>
        <end position="33"/>
    </location>
</feature>
<dbReference type="Proteomes" id="UP001233271">
    <property type="component" value="Chromosome 5"/>
</dbReference>
<dbReference type="KEGG" id="ccac:CcaHIS019_0510950"/>